<keyword evidence="3" id="KW-0328">Glycosyltransferase</keyword>
<dbReference type="PANTHER" id="PTHR11062">
    <property type="entry name" value="EXOSTOSIN HEPARAN SULFATE GLYCOSYLTRANSFERASE -RELATED"/>
    <property type="match status" value="1"/>
</dbReference>
<dbReference type="GO" id="GO:0016757">
    <property type="term" value="F:glycosyltransferase activity"/>
    <property type="evidence" value="ECO:0007669"/>
    <property type="project" value="UniProtKB-KW"/>
</dbReference>
<dbReference type="OrthoDB" id="1924787at2759"/>
<keyword evidence="6" id="KW-0812">Transmembrane</keyword>
<dbReference type="InterPro" id="IPR040911">
    <property type="entry name" value="Exostosin_GT47"/>
</dbReference>
<dbReference type="EMBL" id="CM007382">
    <property type="protein sequence ID" value="ONK78167.1"/>
    <property type="molecule type" value="Genomic_DNA"/>
</dbReference>
<comment type="subcellular location">
    <subcellularLocation>
        <location evidence="1">Golgi apparatus membrane</location>
        <topology evidence="1">Single-pass type II membrane protein</topology>
    </subcellularLocation>
</comment>
<dbReference type="InterPro" id="IPR004263">
    <property type="entry name" value="Exostosin"/>
</dbReference>
<evidence type="ECO:0000259" key="7">
    <source>
        <dbReference type="Pfam" id="PF03016"/>
    </source>
</evidence>
<comment type="similarity">
    <text evidence="2">Belongs to the glycosyltransferase 47 family.</text>
</comment>
<dbReference type="Gramene" id="ONK78167">
    <property type="protein sequence ID" value="ONK78167"/>
    <property type="gene ID" value="A4U43_C02F15210"/>
</dbReference>
<dbReference type="OMA" id="GKCHQND"/>
<evidence type="ECO:0000313" key="8">
    <source>
        <dbReference type="EMBL" id="ONK78167.1"/>
    </source>
</evidence>
<keyword evidence="6" id="KW-1133">Transmembrane helix</keyword>
<sequence>MGDKSIQACSLLCRKPLPFLFFIATIGAFFTWFNLLNAASHPNFVDHSFSIDEKLVFVSEDQYFPESKDKDFLAPSHLSNNNDIGIQETKSCDPRRALLKVFMYDLPPEFHFSLLDWESQGNKIWPDIRNQTLIYPGGLNIQHSVEYWLTLDLLSSRFHDRNSLCNAVRVTNSTEADVIFVPFFSSLSYNRPLKAKNTNRDKVLQEKLVKFLKGRREWMKSGGHDHVIVAHHPNSMSYVRAKVSSATFILADFGRYLQAIANIDKDVIAPYKHLVATFDNDSSGFDARPTLMYFQGAIFRKAGGIIRRKLYNLLRNKPNVHFSFGSIKHRGIAEATKGMRSSKFCLHIAGDTPSSNRLFDAITSHCVPVIVSDHIELPYEDILDYSQFCIFVRSSDAIKKDYLFERIKGVSKEEWSSMWERLKEVEGYFEYRFSSVKDDAVQMIWQAVARKVPGMKRREHRFRRFNKI</sequence>
<evidence type="ECO:0000313" key="9">
    <source>
        <dbReference type="Proteomes" id="UP000243459"/>
    </source>
</evidence>
<name>A0A5P1FL72_ASPOF</name>
<dbReference type="Proteomes" id="UP000243459">
    <property type="component" value="Chromosome 2"/>
</dbReference>
<keyword evidence="4" id="KW-0735">Signal-anchor</keyword>
<evidence type="ECO:0000256" key="4">
    <source>
        <dbReference type="ARBA" id="ARBA00022968"/>
    </source>
</evidence>
<evidence type="ECO:0000256" key="6">
    <source>
        <dbReference type="SAM" id="Phobius"/>
    </source>
</evidence>
<keyword evidence="5" id="KW-0333">Golgi apparatus</keyword>
<reference evidence="9" key="1">
    <citation type="journal article" date="2017" name="Nat. Commun.">
        <title>The asparagus genome sheds light on the origin and evolution of a young Y chromosome.</title>
        <authorList>
            <person name="Harkess A."/>
            <person name="Zhou J."/>
            <person name="Xu C."/>
            <person name="Bowers J.E."/>
            <person name="Van der Hulst R."/>
            <person name="Ayyampalayam S."/>
            <person name="Mercati F."/>
            <person name="Riccardi P."/>
            <person name="McKain M.R."/>
            <person name="Kakrana A."/>
            <person name="Tang H."/>
            <person name="Ray J."/>
            <person name="Groenendijk J."/>
            <person name="Arikit S."/>
            <person name="Mathioni S.M."/>
            <person name="Nakano M."/>
            <person name="Shan H."/>
            <person name="Telgmann-Rauber A."/>
            <person name="Kanno A."/>
            <person name="Yue Z."/>
            <person name="Chen H."/>
            <person name="Li W."/>
            <person name="Chen Y."/>
            <person name="Xu X."/>
            <person name="Zhang Y."/>
            <person name="Luo S."/>
            <person name="Chen H."/>
            <person name="Gao J."/>
            <person name="Mao Z."/>
            <person name="Pires J.C."/>
            <person name="Luo M."/>
            <person name="Kudrna D."/>
            <person name="Wing R.A."/>
            <person name="Meyers B.C."/>
            <person name="Yi K."/>
            <person name="Kong H."/>
            <person name="Lavrijsen P."/>
            <person name="Sunseri F."/>
            <person name="Falavigna A."/>
            <person name="Ye Y."/>
            <person name="Leebens-Mack J.H."/>
            <person name="Chen G."/>
        </authorList>
    </citation>
    <scope>NUCLEOTIDE SEQUENCE [LARGE SCALE GENOMIC DNA]</scope>
    <source>
        <strain evidence="9">cv. DH0086</strain>
    </source>
</reference>
<dbReference type="GO" id="GO:0000139">
    <property type="term" value="C:Golgi membrane"/>
    <property type="evidence" value="ECO:0007669"/>
    <property type="project" value="UniProtKB-SubCell"/>
</dbReference>
<organism evidence="8 9">
    <name type="scientific">Asparagus officinalis</name>
    <name type="common">Garden asparagus</name>
    <dbReference type="NCBI Taxonomy" id="4686"/>
    <lineage>
        <taxon>Eukaryota</taxon>
        <taxon>Viridiplantae</taxon>
        <taxon>Streptophyta</taxon>
        <taxon>Embryophyta</taxon>
        <taxon>Tracheophyta</taxon>
        <taxon>Spermatophyta</taxon>
        <taxon>Magnoliopsida</taxon>
        <taxon>Liliopsida</taxon>
        <taxon>Asparagales</taxon>
        <taxon>Asparagaceae</taxon>
        <taxon>Asparagoideae</taxon>
        <taxon>Asparagus</taxon>
    </lineage>
</organism>
<keyword evidence="6" id="KW-0472">Membrane</keyword>
<dbReference type="PANTHER" id="PTHR11062:SF249">
    <property type="entry name" value="OS08G0438600 PROTEIN"/>
    <property type="match status" value="1"/>
</dbReference>
<feature type="domain" description="Exostosin GT47" evidence="7">
    <location>
        <begin position="98"/>
        <end position="398"/>
    </location>
</feature>
<protein>
    <recommendedName>
        <fullName evidence="7">Exostosin GT47 domain-containing protein</fullName>
    </recommendedName>
</protein>
<dbReference type="AlphaFoldDB" id="A0A5P1FL72"/>
<gene>
    <name evidence="8" type="ORF">A4U43_C02F15210</name>
</gene>
<feature type="transmembrane region" description="Helical" evidence="6">
    <location>
        <begin position="17"/>
        <end position="35"/>
    </location>
</feature>
<evidence type="ECO:0000256" key="1">
    <source>
        <dbReference type="ARBA" id="ARBA00004323"/>
    </source>
</evidence>
<accession>A0A5P1FL72</accession>
<dbReference type="Pfam" id="PF03016">
    <property type="entry name" value="Exostosin_GT47"/>
    <property type="match status" value="1"/>
</dbReference>
<evidence type="ECO:0000256" key="3">
    <source>
        <dbReference type="ARBA" id="ARBA00022676"/>
    </source>
</evidence>
<proteinExistence type="inferred from homology"/>
<evidence type="ECO:0000256" key="2">
    <source>
        <dbReference type="ARBA" id="ARBA00010271"/>
    </source>
</evidence>
<evidence type="ECO:0000256" key="5">
    <source>
        <dbReference type="ARBA" id="ARBA00023034"/>
    </source>
</evidence>
<keyword evidence="3" id="KW-0808">Transferase</keyword>
<keyword evidence="9" id="KW-1185">Reference proteome</keyword>